<dbReference type="EMBL" id="NILC01000002">
    <property type="protein sequence ID" value="TWL33548.1"/>
    <property type="molecule type" value="Genomic_DNA"/>
</dbReference>
<comment type="caution">
    <text evidence="1">The sequence shown here is derived from an EMBL/GenBank/DDBJ whole genome shotgun (WGS) entry which is preliminary data.</text>
</comment>
<accession>A0A8B5YHX8</accession>
<protein>
    <submittedName>
        <fullName evidence="1">Uncharacterized protein</fullName>
    </submittedName>
</protein>
<gene>
    <name evidence="1" type="ORF">CHCC16736_3565</name>
</gene>
<evidence type="ECO:0000313" key="2">
    <source>
        <dbReference type="Proteomes" id="UP000435910"/>
    </source>
</evidence>
<dbReference type="Proteomes" id="UP000435910">
    <property type="component" value="Unassembled WGS sequence"/>
</dbReference>
<reference evidence="1 2" key="1">
    <citation type="submission" date="2019-06" db="EMBL/GenBank/DDBJ databases">
        <title>Genome sequence analysis of &gt;100 Bacillus licheniformis strains suggests intrinsic resistance to this species.</title>
        <authorList>
            <person name="Wels M."/>
            <person name="Siezen R.J."/>
            <person name="Johansen E."/>
            <person name="Stuer-Lauridsen B."/>
            <person name="Bjerre K."/>
            <person name="Nielsen B.K.K."/>
        </authorList>
    </citation>
    <scope>NUCLEOTIDE SEQUENCE [LARGE SCALE GENOMIC DNA]</scope>
    <source>
        <strain evidence="1 2">BAC-16736</strain>
    </source>
</reference>
<dbReference type="AlphaFoldDB" id="A0A8B5YHX8"/>
<proteinExistence type="predicted"/>
<sequence length="53" mass="6360">MFNLVHSFVSYYKGFRRKIIKSAPEIKKEGISPSFSKFHYVMQNRKKIFPSFN</sequence>
<organism evidence="1 2">
    <name type="scientific">Bacillus licheniformis</name>
    <dbReference type="NCBI Taxonomy" id="1402"/>
    <lineage>
        <taxon>Bacteria</taxon>
        <taxon>Bacillati</taxon>
        <taxon>Bacillota</taxon>
        <taxon>Bacilli</taxon>
        <taxon>Bacillales</taxon>
        <taxon>Bacillaceae</taxon>
        <taxon>Bacillus</taxon>
    </lineage>
</organism>
<name>A0A8B5YHX8_BACLI</name>
<evidence type="ECO:0000313" key="1">
    <source>
        <dbReference type="EMBL" id="TWL33548.1"/>
    </source>
</evidence>